<dbReference type="PANTHER" id="PTHR12166">
    <property type="entry name" value="CALCIUM-DEPENDENT SECRETION ACTIVATOR"/>
    <property type="match status" value="1"/>
</dbReference>
<name>A0A7R9FYI8_TIMSH</name>
<dbReference type="InterPro" id="IPR010439">
    <property type="entry name" value="MUN_dom"/>
</dbReference>
<accession>A0A7R9FYI8</accession>
<dbReference type="GO" id="GO:1990504">
    <property type="term" value="P:dense core granule exocytosis"/>
    <property type="evidence" value="ECO:0007669"/>
    <property type="project" value="InterPro"/>
</dbReference>
<evidence type="ECO:0000256" key="3">
    <source>
        <dbReference type="ARBA" id="ARBA00023018"/>
    </source>
</evidence>
<evidence type="ECO:0000256" key="5">
    <source>
        <dbReference type="ARBA" id="ARBA00023136"/>
    </source>
</evidence>
<keyword evidence="3" id="KW-0770">Synapse</keyword>
<dbReference type="InterPro" id="IPR014770">
    <property type="entry name" value="Munc13_1"/>
</dbReference>
<dbReference type="GO" id="GO:0012505">
    <property type="term" value="C:endomembrane system"/>
    <property type="evidence" value="ECO:0007669"/>
    <property type="project" value="UniProtKB-SubCell"/>
</dbReference>
<dbReference type="GO" id="GO:0008289">
    <property type="term" value="F:lipid binding"/>
    <property type="evidence" value="ECO:0007669"/>
    <property type="project" value="UniProtKB-KW"/>
</dbReference>
<keyword evidence="4" id="KW-0446">Lipid-binding</keyword>
<organism evidence="8">
    <name type="scientific">Timema shepardi</name>
    <name type="common">Walking stick</name>
    <dbReference type="NCBI Taxonomy" id="629360"/>
    <lineage>
        <taxon>Eukaryota</taxon>
        <taxon>Metazoa</taxon>
        <taxon>Ecdysozoa</taxon>
        <taxon>Arthropoda</taxon>
        <taxon>Hexapoda</taxon>
        <taxon>Insecta</taxon>
        <taxon>Pterygota</taxon>
        <taxon>Neoptera</taxon>
        <taxon>Polyneoptera</taxon>
        <taxon>Phasmatodea</taxon>
        <taxon>Timematodea</taxon>
        <taxon>Timematoidea</taxon>
        <taxon>Timematidae</taxon>
        <taxon>Timema</taxon>
    </lineage>
</organism>
<dbReference type="PROSITE" id="PS51258">
    <property type="entry name" value="MHD1"/>
    <property type="match status" value="1"/>
</dbReference>
<dbReference type="PANTHER" id="PTHR12166:SF8">
    <property type="entry name" value="CALCIUM-DEPENDENT SECRETION ACTIVATOR"/>
    <property type="match status" value="1"/>
</dbReference>
<keyword evidence="2" id="KW-0813">Transport</keyword>
<evidence type="ECO:0000256" key="1">
    <source>
        <dbReference type="ARBA" id="ARBA00004308"/>
    </source>
</evidence>
<feature type="domain" description="MHD1" evidence="7">
    <location>
        <begin position="267"/>
        <end position="407"/>
    </location>
</feature>
<evidence type="ECO:0000256" key="2">
    <source>
        <dbReference type="ARBA" id="ARBA00022448"/>
    </source>
</evidence>
<evidence type="ECO:0000313" key="8">
    <source>
        <dbReference type="EMBL" id="CAD7260060.1"/>
    </source>
</evidence>
<evidence type="ECO:0000256" key="6">
    <source>
        <dbReference type="ARBA" id="ARBA00034103"/>
    </source>
</evidence>
<dbReference type="GO" id="GO:0016079">
    <property type="term" value="P:synaptic vesicle exocytosis"/>
    <property type="evidence" value="ECO:0007669"/>
    <property type="project" value="InterPro"/>
</dbReference>
<sequence length="407" mass="46397">MFCVVSLGEGPAGYLSTTDSVGYLDFVPRLTILYSFMWFCSRESGRQVAFISIKCMTLGKYRMIESGCKIYRTNKRLSANGRKFVLRRGHNNPAGVLNSSSPASRLFPSEQGSLSKEQLLTSHMESGTPEPSLTSRPCLSEKPVAFFLFGLGTHYIATEWPRKMNYIRRSKGRRGEELRNNSTCSLALFERVVSREKHISFLQHVAIKQDVTMLVILRQSTGAMLLDVWVFPGNINSILGREHDKAFAWFSDLLVEHAEIFWSLFAVDMNQVLAEQPPDTWDSFPLFQILNDYLRTDDNLKNGKFHQHLRDTFAPLVVRYVDLMESSIGQSIHKGFEKERWEIKGHALRMLKYGYTKQLQLVIKNSNIPTNSPKMAVQLQKTCSGNWMPYSLSFEIFTGLMLSSGNI</sequence>
<dbReference type="EMBL" id="OC001491">
    <property type="protein sequence ID" value="CAD7260060.1"/>
    <property type="molecule type" value="Genomic_DNA"/>
</dbReference>
<gene>
    <name evidence="8" type="ORF">TSIB3V08_LOCUS4252</name>
</gene>
<evidence type="ECO:0000259" key="7">
    <source>
        <dbReference type="PROSITE" id="PS51258"/>
    </source>
</evidence>
<dbReference type="Pfam" id="PF06292">
    <property type="entry name" value="MUN"/>
    <property type="match status" value="1"/>
</dbReference>
<comment type="subcellular location">
    <subcellularLocation>
        <location evidence="1">Endomembrane system</location>
    </subcellularLocation>
    <subcellularLocation>
        <location evidence="6">Synapse</location>
    </subcellularLocation>
</comment>
<proteinExistence type="predicted"/>
<keyword evidence="5" id="KW-0472">Membrane</keyword>
<evidence type="ECO:0000256" key="4">
    <source>
        <dbReference type="ARBA" id="ARBA00023121"/>
    </source>
</evidence>
<reference evidence="8" key="1">
    <citation type="submission" date="2020-11" db="EMBL/GenBank/DDBJ databases">
        <authorList>
            <person name="Tran Van P."/>
        </authorList>
    </citation>
    <scope>NUCLEOTIDE SEQUENCE</scope>
</reference>
<protein>
    <recommendedName>
        <fullName evidence="7">MHD1 domain-containing protein</fullName>
    </recommendedName>
</protein>
<dbReference type="SMART" id="SM01145">
    <property type="entry name" value="DUF1041"/>
    <property type="match status" value="1"/>
</dbReference>
<dbReference type="InterPro" id="IPR033227">
    <property type="entry name" value="CAPS"/>
</dbReference>
<dbReference type="GO" id="GO:0098793">
    <property type="term" value="C:presynapse"/>
    <property type="evidence" value="ECO:0007669"/>
    <property type="project" value="GOC"/>
</dbReference>
<dbReference type="AlphaFoldDB" id="A0A7R9FYI8"/>